<keyword evidence="2" id="KW-1185">Reference proteome</keyword>
<reference evidence="1" key="2">
    <citation type="journal article" date="2022" name="Hortic Res">
        <title>The genome of Dioscorea zingiberensis sheds light on the biosynthesis, origin and evolution of the medicinally important diosgenin saponins.</title>
        <authorList>
            <person name="Li Y."/>
            <person name="Tan C."/>
            <person name="Li Z."/>
            <person name="Guo J."/>
            <person name="Li S."/>
            <person name="Chen X."/>
            <person name="Wang C."/>
            <person name="Dai X."/>
            <person name="Yang H."/>
            <person name="Song W."/>
            <person name="Hou L."/>
            <person name="Xu J."/>
            <person name="Tong Z."/>
            <person name="Xu A."/>
            <person name="Yuan X."/>
            <person name="Wang W."/>
            <person name="Yang Q."/>
            <person name="Chen L."/>
            <person name="Sun Z."/>
            <person name="Wang K."/>
            <person name="Pan B."/>
            <person name="Chen J."/>
            <person name="Bao Y."/>
            <person name="Liu F."/>
            <person name="Qi X."/>
            <person name="Gang D.R."/>
            <person name="Wen J."/>
            <person name="Li J."/>
        </authorList>
    </citation>
    <scope>NUCLEOTIDE SEQUENCE</scope>
    <source>
        <strain evidence="1">Dzin_1.0</strain>
    </source>
</reference>
<accession>A0A9D5CHJ4</accession>
<comment type="caution">
    <text evidence="1">The sequence shown here is derived from an EMBL/GenBank/DDBJ whole genome shotgun (WGS) entry which is preliminary data.</text>
</comment>
<gene>
    <name evidence="1" type="ORF">J5N97_020209</name>
</gene>
<reference evidence="1" key="1">
    <citation type="submission" date="2021-03" db="EMBL/GenBank/DDBJ databases">
        <authorList>
            <person name="Li Z."/>
            <person name="Yang C."/>
        </authorList>
    </citation>
    <scope>NUCLEOTIDE SEQUENCE</scope>
    <source>
        <strain evidence="1">Dzin_1.0</strain>
        <tissue evidence="1">Leaf</tissue>
    </source>
</reference>
<name>A0A9D5CHJ4_9LILI</name>
<dbReference type="Proteomes" id="UP001085076">
    <property type="component" value="Miscellaneous, Linkage group lg05"/>
</dbReference>
<dbReference type="AlphaFoldDB" id="A0A9D5CHJ4"/>
<sequence>MRPSTSEESGNWLQRRASLAGFIDGSASGFSTTIGATTVGISSICNSNQDKVAAAITAAKEPTERSRRLHGITNEGVVRRALDDTVDVGGERQLASATGFLGRLHRRFGVRLLNHDRGDDGGHRCVYAIAIKTLAAAMTAASKNNSDAADFMASAVREWCGC</sequence>
<proteinExistence type="predicted"/>
<evidence type="ECO:0000313" key="2">
    <source>
        <dbReference type="Proteomes" id="UP001085076"/>
    </source>
</evidence>
<evidence type="ECO:0000313" key="1">
    <source>
        <dbReference type="EMBL" id="KAJ0972250.1"/>
    </source>
</evidence>
<dbReference type="EMBL" id="JAGGNH010000005">
    <property type="protein sequence ID" value="KAJ0972250.1"/>
    <property type="molecule type" value="Genomic_DNA"/>
</dbReference>
<protein>
    <submittedName>
        <fullName evidence="1">Uncharacterized protein</fullName>
    </submittedName>
</protein>
<organism evidence="1 2">
    <name type="scientific">Dioscorea zingiberensis</name>
    <dbReference type="NCBI Taxonomy" id="325984"/>
    <lineage>
        <taxon>Eukaryota</taxon>
        <taxon>Viridiplantae</taxon>
        <taxon>Streptophyta</taxon>
        <taxon>Embryophyta</taxon>
        <taxon>Tracheophyta</taxon>
        <taxon>Spermatophyta</taxon>
        <taxon>Magnoliopsida</taxon>
        <taxon>Liliopsida</taxon>
        <taxon>Dioscoreales</taxon>
        <taxon>Dioscoreaceae</taxon>
        <taxon>Dioscorea</taxon>
    </lineage>
</organism>